<keyword evidence="2" id="KW-0762">Sugar transport</keyword>
<dbReference type="GO" id="GO:0090563">
    <property type="term" value="F:protein-phosphocysteine-sugar phosphotransferase activity"/>
    <property type="evidence" value="ECO:0007669"/>
    <property type="project" value="TreeGrafter"/>
</dbReference>
<dbReference type="GO" id="GO:0009401">
    <property type="term" value="P:phosphoenolpyruvate-dependent sugar phosphotransferase system"/>
    <property type="evidence" value="ECO:0007669"/>
    <property type="project" value="UniProtKB-KW"/>
</dbReference>
<gene>
    <name evidence="4" type="primary">manP_2</name>
    <name evidence="4" type="ORF">NCTC10047_05681</name>
</gene>
<evidence type="ECO:0000313" key="4">
    <source>
        <dbReference type="EMBL" id="VEA79664.1"/>
    </source>
</evidence>
<evidence type="ECO:0000256" key="1">
    <source>
        <dbReference type="ARBA" id="ARBA00022448"/>
    </source>
</evidence>
<dbReference type="Proteomes" id="UP000275676">
    <property type="component" value="Chromosome"/>
</dbReference>
<organism evidence="4 5">
    <name type="scientific">Salmonella enterica subsp. arizonae</name>
    <dbReference type="NCBI Taxonomy" id="59203"/>
    <lineage>
        <taxon>Bacteria</taxon>
        <taxon>Pseudomonadati</taxon>
        <taxon>Pseudomonadota</taxon>
        <taxon>Gammaproteobacteria</taxon>
        <taxon>Enterobacterales</taxon>
        <taxon>Enterobacteriaceae</taxon>
        <taxon>Salmonella</taxon>
    </lineage>
</organism>
<dbReference type="EMBL" id="LR134156">
    <property type="protein sequence ID" value="VEA79664.1"/>
    <property type="molecule type" value="Genomic_DNA"/>
</dbReference>
<reference evidence="4 5" key="1">
    <citation type="submission" date="2018-12" db="EMBL/GenBank/DDBJ databases">
        <authorList>
            <consortium name="Pathogen Informatics"/>
        </authorList>
    </citation>
    <scope>NUCLEOTIDE SEQUENCE [LARGE SCALE GENOMIC DNA]</scope>
    <source>
        <strain evidence="4 5">NCTC10047</strain>
    </source>
</reference>
<sequence>MKMGAAFLVGAMLAFDMGGPINKTAWFFCFSLLEKHIYDWYAIVGVVALMPPSRRVSLRILRRSCLPSRRKPPPAAQLW</sequence>
<proteinExistence type="predicted"/>
<dbReference type="PANTHER" id="PTHR30505">
    <property type="entry name" value="FRUCTOSE-LIKE PERMEASE"/>
    <property type="match status" value="1"/>
</dbReference>
<evidence type="ECO:0000256" key="3">
    <source>
        <dbReference type="ARBA" id="ARBA00022683"/>
    </source>
</evidence>
<protein>
    <submittedName>
        <fullName evidence="4">PTS system fructose-specific IIC component</fullName>
    </submittedName>
</protein>
<keyword evidence="1" id="KW-0813">Transport</keyword>
<dbReference type="AlphaFoldDB" id="A0A447RBM8"/>
<evidence type="ECO:0000313" key="5">
    <source>
        <dbReference type="Proteomes" id="UP000275676"/>
    </source>
</evidence>
<accession>A0A447RBM8</accession>
<dbReference type="GO" id="GO:0005886">
    <property type="term" value="C:plasma membrane"/>
    <property type="evidence" value="ECO:0007669"/>
    <property type="project" value="TreeGrafter"/>
</dbReference>
<dbReference type="InterPro" id="IPR050864">
    <property type="entry name" value="Bacterial_PTS_Sugar_Transport"/>
</dbReference>
<dbReference type="PANTHER" id="PTHR30505:SF0">
    <property type="entry name" value="FRUCTOSE-LIKE PTS SYSTEM EIIBC COMPONENT-RELATED"/>
    <property type="match status" value="1"/>
</dbReference>
<evidence type="ECO:0000256" key="2">
    <source>
        <dbReference type="ARBA" id="ARBA00022597"/>
    </source>
</evidence>
<name>A0A447RBM8_SALER</name>
<keyword evidence="3" id="KW-0598">Phosphotransferase system</keyword>